<feature type="domain" description="Thiamine pyrophosphate enzyme central" evidence="4">
    <location>
        <begin position="189"/>
        <end position="317"/>
    </location>
</feature>
<dbReference type="GO" id="GO:0000287">
    <property type="term" value="F:magnesium ion binding"/>
    <property type="evidence" value="ECO:0007669"/>
    <property type="project" value="InterPro"/>
</dbReference>
<dbReference type="EMBL" id="CP036287">
    <property type="protein sequence ID" value="QDU67132.1"/>
    <property type="molecule type" value="Genomic_DNA"/>
</dbReference>
<dbReference type="FunFam" id="3.40.50.970:FF:000007">
    <property type="entry name" value="Acetolactate synthase"/>
    <property type="match status" value="1"/>
</dbReference>
<dbReference type="InterPro" id="IPR011766">
    <property type="entry name" value="TPP_enzyme_TPP-bd"/>
</dbReference>
<dbReference type="CDD" id="cd02014">
    <property type="entry name" value="TPP_POX"/>
    <property type="match status" value="1"/>
</dbReference>
<dbReference type="Pfam" id="PF02775">
    <property type="entry name" value="TPP_enzyme_C"/>
    <property type="match status" value="1"/>
</dbReference>
<dbReference type="GO" id="GO:0019752">
    <property type="term" value="P:carboxylic acid metabolic process"/>
    <property type="evidence" value="ECO:0007669"/>
    <property type="project" value="UniProtKB-ARBA"/>
</dbReference>
<dbReference type="InterPro" id="IPR047211">
    <property type="entry name" value="POXB-like"/>
</dbReference>
<dbReference type="Pfam" id="PF02776">
    <property type="entry name" value="TPP_enzyme_N"/>
    <property type="match status" value="1"/>
</dbReference>
<evidence type="ECO:0000256" key="3">
    <source>
        <dbReference type="RuleBase" id="RU362132"/>
    </source>
</evidence>
<sequence length="559" mass="59877">MNVAEVLVEVLADAGVQRIYGVPGDAVNGVLDAIRRQDRLEFVQVRHEEAGAFAASAEAKLTGLPAACIGTAGPGAIHLLNGLYDARADHAPVIAITGQVSRANLGTDAHQEIDLDALFQGVEVYGQTVVHPEQMPDVAIRACRAAQARRGVARITIPEDIVSESVPGGEQRSSSAIEVGEQTAAAEQLARAAKCIADSQRPTIMVERGARACVDDVVALAQRIGTPIVRSLQAEDVLPDSHELSMGGHGLLGTTASVHAMEHCDLLLLAGTDFPYREFYPDGGPAAIQIDHDPERLGRRFPIDVGLLGHVGPAVRGLLERVPERGERTFLEGCQKSKAHWEKLRGMLEHADHSPIHPQHLARRVGELADPQSIFVCDTGAVTAWVARHMPVTPPQRFTLSGNLASMGFGLPGAIGAALSHPGRPVVALVGDGGLSMLPSDLLTAVRHELPITLIVFNNGKLGLIQMEQEVEGFPENETALQAFDFVNFALSCGARGRRVDDHEWLDEALREALVQDGPFLLDVRVNPDEITLPPRIQASQAFGFGLAKLKEFFAQFGS</sequence>
<dbReference type="Pfam" id="PF00205">
    <property type="entry name" value="TPP_enzyme_M"/>
    <property type="match status" value="1"/>
</dbReference>
<gene>
    <name evidence="7" type="primary">ydaP_2</name>
    <name evidence="7" type="ORF">Pla133_22100</name>
</gene>
<dbReference type="InterPro" id="IPR047210">
    <property type="entry name" value="TPP_PYR_POXB-like"/>
</dbReference>
<dbReference type="InterPro" id="IPR029035">
    <property type="entry name" value="DHS-like_NAD/FAD-binding_dom"/>
</dbReference>
<dbReference type="SUPFAM" id="SSF52467">
    <property type="entry name" value="DHS-like NAD/FAD-binding domain"/>
    <property type="match status" value="1"/>
</dbReference>
<dbReference type="InterPro" id="IPR029061">
    <property type="entry name" value="THDP-binding"/>
</dbReference>
<dbReference type="GO" id="GO:0003824">
    <property type="term" value="F:catalytic activity"/>
    <property type="evidence" value="ECO:0007669"/>
    <property type="project" value="InterPro"/>
</dbReference>
<dbReference type="InterPro" id="IPR012000">
    <property type="entry name" value="Thiamin_PyroP_enz_cen_dom"/>
</dbReference>
<evidence type="ECO:0000259" key="5">
    <source>
        <dbReference type="Pfam" id="PF02775"/>
    </source>
</evidence>
<dbReference type="KEGG" id="pbap:Pla133_22100"/>
<comment type="similarity">
    <text evidence="1 3">Belongs to the TPP enzyme family.</text>
</comment>
<organism evidence="7 8">
    <name type="scientific">Engelhardtia mirabilis</name>
    <dbReference type="NCBI Taxonomy" id="2528011"/>
    <lineage>
        <taxon>Bacteria</taxon>
        <taxon>Pseudomonadati</taxon>
        <taxon>Planctomycetota</taxon>
        <taxon>Planctomycetia</taxon>
        <taxon>Planctomycetia incertae sedis</taxon>
        <taxon>Engelhardtia</taxon>
    </lineage>
</organism>
<dbReference type="CDD" id="cd07039">
    <property type="entry name" value="TPP_PYR_POX"/>
    <property type="match status" value="1"/>
</dbReference>
<dbReference type="Gene3D" id="3.40.50.970">
    <property type="match status" value="2"/>
</dbReference>
<evidence type="ECO:0000313" key="8">
    <source>
        <dbReference type="Proteomes" id="UP000316921"/>
    </source>
</evidence>
<dbReference type="Gene3D" id="3.40.50.1220">
    <property type="entry name" value="TPP-binding domain"/>
    <property type="match status" value="1"/>
</dbReference>
<evidence type="ECO:0000256" key="1">
    <source>
        <dbReference type="ARBA" id="ARBA00007812"/>
    </source>
</evidence>
<dbReference type="PROSITE" id="PS00187">
    <property type="entry name" value="TPP_ENZYMES"/>
    <property type="match status" value="1"/>
</dbReference>
<dbReference type="PANTHER" id="PTHR42981:SF2">
    <property type="entry name" value="PYRUVATE DEHYDROGENASE [UBIQUINONE]"/>
    <property type="match status" value="1"/>
</dbReference>
<evidence type="ECO:0000259" key="4">
    <source>
        <dbReference type="Pfam" id="PF00205"/>
    </source>
</evidence>
<keyword evidence="8" id="KW-1185">Reference proteome</keyword>
<feature type="domain" description="Thiamine pyrophosphate enzyme N-terminal TPP-binding" evidence="6">
    <location>
        <begin position="1"/>
        <end position="115"/>
    </location>
</feature>
<dbReference type="InterPro" id="IPR000399">
    <property type="entry name" value="TPP-bd_CS"/>
</dbReference>
<evidence type="ECO:0000256" key="2">
    <source>
        <dbReference type="ARBA" id="ARBA00023052"/>
    </source>
</evidence>
<protein>
    <submittedName>
        <fullName evidence="7">Thiamine pyrophosphate-containing protein YdaP</fullName>
    </submittedName>
</protein>
<evidence type="ECO:0000313" key="7">
    <source>
        <dbReference type="EMBL" id="QDU67132.1"/>
    </source>
</evidence>
<dbReference type="PANTHER" id="PTHR42981">
    <property type="entry name" value="PYRUVATE DEHYDROGENASE [UBIQUINONE]"/>
    <property type="match status" value="1"/>
</dbReference>
<accession>A0A518BJJ0</accession>
<name>A0A518BJJ0_9BACT</name>
<proteinExistence type="inferred from homology"/>
<reference evidence="7 8" key="1">
    <citation type="submission" date="2019-02" db="EMBL/GenBank/DDBJ databases">
        <title>Deep-cultivation of Planctomycetes and their phenomic and genomic characterization uncovers novel biology.</title>
        <authorList>
            <person name="Wiegand S."/>
            <person name="Jogler M."/>
            <person name="Boedeker C."/>
            <person name="Pinto D."/>
            <person name="Vollmers J."/>
            <person name="Rivas-Marin E."/>
            <person name="Kohn T."/>
            <person name="Peeters S.H."/>
            <person name="Heuer A."/>
            <person name="Rast P."/>
            <person name="Oberbeckmann S."/>
            <person name="Bunk B."/>
            <person name="Jeske O."/>
            <person name="Meyerdierks A."/>
            <person name="Storesund J.E."/>
            <person name="Kallscheuer N."/>
            <person name="Luecker S."/>
            <person name="Lage O.M."/>
            <person name="Pohl T."/>
            <person name="Merkel B.J."/>
            <person name="Hornburger P."/>
            <person name="Mueller R.-W."/>
            <person name="Bruemmer F."/>
            <person name="Labrenz M."/>
            <person name="Spormann A.M."/>
            <person name="Op den Camp H."/>
            <person name="Overmann J."/>
            <person name="Amann R."/>
            <person name="Jetten M.S.M."/>
            <person name="Mascher T."/>
            <person name="Medema M.H."/>
            <person name="Devos D.P."/>
            <person name="Kaster A.-K."/>
            <person name="Ovreas L."/>
            <person name="Rohde M."/>
            <person name="Galperin M.Y."/>
            <person name="Jogler C."/>
        </authorList>
    </citation>
    <scope>NUCLEOTIDE SEQUENCE [LARGE SCALE GENOMIC DNA]</scope>
    <source>
        <strain evidence="7 8">Pla133</strain>
    </source>
</reference>
<feature type="domain" description="Thiamine pyrophosphate enzyme TPP-binding" evidence="5">
    <location>
        <begin position="378"/>
        <end position="524"/>
    </location>
</feature>
<dbReference type="Proteomes" id="UP000316921">
    <property type="component" value="Chromosome"/>
</dbReference>
<evidence type="ECO:0000259" key="6">
    <source>
        <dbReference type="Pfam" id="PF02776"/>
    </source>
</evidence>
<dbReference type="InterPro" id="IPR012001">
    <property type="entry name" value="Thiamin_PyroP_enz_TPP-bd_dom"/>
</dbReference>
<dbReference type="AlphaFoldDB" id="A0A518BJJ0"/>
<dbReference type="InterPro" id="IPR047212">
    <property type="entry name" value="TPP_POXB-like"/>
</dbReference>
<dbReference type="RefSeq" id="WP_419192357.1">
    <property type="nucleotide sequence ID" value="NZ_CP036287.1"/>
</dbReference>
<dbReference type="SUPFAM" id="SSF52518">
    <property type="entry name" value="Thiamin diphosphate-binding fold (THDP-binding)"/>
    <property type="match status" value="2"/>
</dbReference>
<keyword evidence="2 3" id="KW-0786">Thiamine pyrophosphate</keyword>
<dbReference type="GO" id="GO:0030976">
    <property type="term" value="F:thiamine pyrophosphate binding"/>
    <property type="evidence" value="ECO:0007669"/>
    <property type="project" value="InterPro"/>
</dbReference>